<dbReference type="Proteomes" id="UP000886808">
    <property type="component" value="Unassembled WGS sequence"/>
</dbReference>
<sequence>MTSRENMLQKIREYDFTMMDTGLFLNSHPKDAMALDHFRKAREKYNKAVKEYESKYGVLTTKNMDNNLQWTWIDDPWPWEGADN</sequence>
<dbReference type="EMBL" id="DXIE01000042">
    <property type="protein sequence ID" value="HIV62636.1"/>
    <property type="molecule type" value="Genomic_DNA"/>
</dbReference>
<reference evidence="2" key="2">
    <citation type="submission" date="2021-04" db="EMBL/GenBank/DDBJ databases">
        <authorList>
            <person name="Gilroy R."/>
        </authorList>
    </citation>
    <scope>NUCLEOTIDE SEQUENCE</scope>
    <source>
        <strain evidence="2">CHK193-4272</strain>
    </source>
</reference>
<proteinExistence type="predicted"/>
<gene>
    <name evidence="2" type="ORF">H9746_07335</name>
</gene>
<keyword evidence="2" id="KW-0946">Virion</keyword>
<dbReference type="AlphaFoldDB" id="A0A9D1PK90"/>
<comment type="caution">
    <text evidence="2">The sequence shown here is derived from an EMBL/GenBank/DDBJ whole genome shotgun (WGS) entry which is preliminary data.</text>
</comment>
<keyword evidence="2" id="KW-0167">Capsid protein</keyword>
<name>A0A9D1PK90_9FIRM</name>
<dbReference type="Pfam" id="PF12652">
    <property type="entry name" value="CotJB"/>
    <property type="match status" value="1"/>
</dbReference>
<protein>
    <submittedName>
        <fullName evidence="2">Spore coat protein CotJB</fullName>
    </submittedName>
</protein>
<reference evidence="2" key="1">
    <citation type="journal article" date="2021" name="PeerJ">
        <title>Extensive microbial diversity within the chicken gut microbiome revealed by metagenomics and culture.</title>
        <authorList>
            <person name="Gilroy R."/>
            <person name="Ravi A."/>
            <person name="Getino M."/>
            <person name="Pursley I."/>
            <person name="Horton D.L."/>
            <person name="Alikhan N.F."/>
            <person name="Baker D."/>
            <person name="Gharbi K."/>
            <person name="Hall N."/>
            <person name="Watson M."/>
            <person name="Adriaenssens E.M."/>
            <person name="Foster-Nyarko E."/>
            <person name="Jarju S."/>
            <person name="Secka A."/>
            <person name="Antonio M."/>
            <person name="Oren A."/>
            <person name="Chaudhuri R.R."/>
            <person name="La Ragione R."/>
            <person name="Hildebrand F."/>
            <person name="Pallen M.J."/>
        </authorList>
    </citation>
    <scope>NUCLEOTIDE SEQUENCE</scope>
    <source>
        <strain evidence="2">CHK193-4272</strain>
    </source>
</reference>
<accession>A0A9D1PK90</accession>
<organism evidence="2 3">
    <name type="scientific">Candidatus Butyricicoccus avistercoris</name>
    <dbReference type="NCBI Taxonomy" id="2838518"/>
    <lineage>
        <taxon>Bacteria</taxon>
        <taxon>Bacillati</taxon>
        <taxon>Bacillota</taxon>
        <taxon>Clostridia</taxon>
        <taxon>Eubacteriales</taxon>
        <taxon>Butyricicoccaceae</taxon>
        <taxon>Butyricicoccus</taxon>
    </lineage>
</organism>
<evidence type="ECO:0000313" key="2">
    <source>
        <dbReference type="EMBL" id="HIV62636.1"/>
    </source>
</evidence>
<evidence type="ECO:0000313" key="3">
    <source>
        <dbReference type="Proteomes" id="UP000886808"/>
    </source>
</evidence>
<evidence type="ECO:0000259" key="1">
    <source>
        <dbReference type="Pfam" id="PF12652"/>
    </source>
</evidence>
<dbReference type="InterPro" id="IPR024207">
    <property type="entry name" value="CotJB_dom"/>
</dbReference>
<feature type="domain" description="Protein CotJB" evidence="1">
    <location>
        <begin position="6"/>
        <end position="80"/>
    </location>
</feature>